<accession>A0A9P5YP06</accession>
<keyword evidence="4" id="KW-1185">Reference proteome</keyword>
<dbReference type="InterPro" id="IPR041457">
    <property type="entry name" value="CxC2_KDZ-assoc"/>
</dbReference>
<sequence length="970" mass="110601">MPTHWARIWLSDGGFFVKRDISLLREEGFSIPLGHGGQDCPHISSQHSGKTSEDNNITFQLIDYNGVHNTRLHFCTCLGSPDRMDQLLNFGFFPATTKRPTMAFSFTVLHQFHILNLESKASAYDFIGTLRRMTDNVFSRDTSDPYQQFLIVMRFWRILMAKEHLGQAHGIDILTPRRPQGNLLVFCPSCPEPGINMEPQWEETPMHLRHLNHTLLTLDGNFHLNRYKKNSSSDDYSLYSGHSYYPKDSEFKAYLRSLPAKDIDDKIDCPIKAVKSQNKSGDNLSETGVLNVQCSHVIVRSTVDLQRGERFANTDYAVKCAIEQNKDPNSGKPFVNPAGIMLSYDMSCAYNVHMSSRFTERFPHIASVVEKITPLIPLVHVNNHKENCVYEYSCSYVPNAGHFHGETAEHEWAELNQVATQTRQMNNGHRQDVLIDHHSDWNWKKVANMAVTLSSEIVRDRNLFIQKREQFLSLVAVFATRVPIWNLEDRNHRQMNSARQIECVFRHRRAKVPTQATLFQALLDSAEPVEEASPSIRRSLSATVLNEALYIENEQRRITKMLSQSDEAPTEVQRLRAKLRNRIDAWRARQEELLGQVMASLQSLRDDNDVSAIDKPEHDPLYFPSDLSSDQREIYKLGALAIIEVTLREGRLYDTIRSIQDARKIGDGLYHNKKTTRGQTQKTRATARIEALDRTIDLLIEDYNASQVALVRLGGKTYPVMTVADTYRKSTHSRREIGDSGKNHGRIYNTGVNAGISAKSITSSGLEPATGNAAHVSTQGVKAKPRIDKKLTKSGKGRNRRLETNSDQTSATNTSMVDIQSKPKPDGWIWELKDMQNLSSYELQEWSDECDRVQYFRAEAEMQRWQEEHETKQAQFMRCIRSFKAMSDIWLQLATMVTNSPGHVAHARKTAAIYSKMEHDAVQRFGSAGYKHRIDSMNSENPPLLAELIEKDREALKEESVTVDSLLSFP</sequence>
<gene>
    <name evidence="3" type="ORF">BDN70DRAFT_939041</name>
</gene>
<dbReference type="AlphaFoldDB" id="A0A9P5YP06"/>
<feature type="region of interest" description="Disordered" evidence="1">
    <location>
        <begin position="766"/>
        <end position="820"/>
    </location>
</feature>
<evidence type="ECO:0000313" key="4">
    <source>
        <dbReference type="Proteomes" id="UP000807469"/>
    </source>
</evidence>
<dbReference type="Proteomes" id="UP000807469">
    <property type="component" value="Unassembled WGS sequence"/>
</dbReference>
<evidence type="ECO:0000256" key="1">
    <source>
        <dbReference type="SAM" id="MobiDB-lite"/>
    </source>
</evidence>
<feature type="compositionally biased region" description="Polar residues" evidence="1">
    <location>
        <begin position="805"/>
        <end position="818"/>
    </location>
</feature>
<name>A0A9P5YP06_9AGAR</name>
<dbReference type="EMBL" id="MU155712">
    <property type="protein sequence ID" value="KAF9471316.1"/>
    <property type="molecule type" value="Genomic_DNA"/>
</dbReference>
<reference evidence="3" key="1">
    <citation type="submission" date="2020-11" db="EMBL/GenBank/DDBJ databases">
        <authorList>
            <consortium name="DOE Joint Genome Institute"/>
            <person name="Ahrendt S."/>
            <person name="Riley R."/>
            <person name="Andreopoulos W."/>
            <person name="Labutti K."/>
            <person name="Pangilinan J."/>
            <person name="Ruiz-Duenas F.J."/>
            <person name="Barrasa J.M."/>
            <person name="Sanchez-Garcia M."/>
            <person name="Camarero S."/>
            <person name="Miyauchi S."/>
            <person name="Serrano A."/>
            <person name="Linde D."/>
            <person name="Babiker R."/>
            <person name="Drula E."/>
            <person name="Ayuso-Fernandez I."/>
            <person name="Pacheco R."/>
            <person name="Padilla G."/>
            <person name="Ferreira P."/>
            <person name="Barriuso J."/>
            <person name="Kellner H."/>
            <person name="Castanera R."/>
            <person name="Alfaro M."/>
            <person name="Ramirez L."/>
            <person name="Pisabarro A.G."/>
            <person name="Kuo A."/>
            <person name="Tritt A."/>
            <person name="Lipzen A."/>
            <person name="He G."/>
            <person name="Yan M."/>
            <person name="Ng V."/>
            <person name="Cullen D."/>
            <person name="Martin F."/>
            <person name="Rosso M.-N."/>
            <person name="Henrissat B."/>
            <person name="Hibbett D."/>
            <person name="Martinez A.T."/>
            <person name="Grigoriev I.V."/>
        </authorList>
    </citation>
    <scope>NUCLEOTIDE SEQUENCE</scope>
    <source>
        <strain evidence="3">CIRM-BRFM 674</strain>
    </source>
</reference>
<feature type="domain" description="CxC2-like cysteine cluster KDZ transposase-associated" evidence="2">
    <location>
        <begin position="24"/>
        <end position="137"/>
    </location>
</feature>
<organism evidence="3 4">
    <name type="scientific">Pholiota conissans</name>
    <dbReference type="NCBI Taxonomy" id="109636"/>
    <lineage>
        <taxon>Eukaryota</taxon>
        <taxon>Fungi</taxon>
        <taxon>Dikarya</taxon>
        <taxon>Basidiomycota</taxon>
        <taxon>Agaricomycotina</taxon>
        <taxon>Agaricomycetes</taxon>
        <taxon>Agaricomycetidae</taxon>
        <taxon>Agaricales</taxon>
        <taxon>Agaricineae</taxon>
        <taxon>Strophariaceae</taxon>
        <taxon>Pholiota</taxon>
    </lineage>
</organism>
<dbReference type="Pfam" id="PF18758">
    <property type="entry name" value="KDZ"/>
    <property type="match status" value="1"/>
</dbReference>
<dbReference type="PANTHER" id="PTHR33096">
    <property type="entry name" value="CXC2 DOMAIN-CONTAINING PROTEIN"/>
    <property type="match status" value="1"/>
</dbReference>
<proteinExistence type="predicted"/>
<dbReference type="InterPro" id="IPR040521">
    <property type="entry name" value="KDZ"/>
</dbReference>
<evidence type="ECO:0000313" key="3">
    <source>
        <dbReference type="EMBL" id="KAF9471316.1"/>
    </source>
</evidence>
<dbReference type="OrthoDB" id="3056576at2759"/>
<dbReference type="Pfam" id="PF18803">
    <property type="entry name" value="CxC2"/>
    <property type="match status" value="1"/>
</dbReference>
<evidence type="ECO:0000259" key="2">
    <source>
        <dbReference type="Pfam" id="PF18803"/>
    </source>
</evidence>
<protein>
    <recommendedName>
        <fullName evidence="2">CxC2-like cysteine cluster KDZ transposase-associated domain-containing protein</fullName>
    </recommendedName>
</protein>
<comment type="caution">
    <text evidence="3">The sequence shown here is derived from an EMBL/GenBank/DDBJ whole genome shotgun (WGS) entry which is preliminary data.</text>
</comment>
<dbReference type="PANTHER" id="PTHR33096:SF1">
    <property type="entry name" value="CXC1-LIKE CYSTEINE CLUSTER ASSOCIATED WITH KDZ TRANSPOSASES DOMAIN-CONTAINING PROTEIN"/>
    <property type="match status" value="1"/>
</dbReference>